<keyword evidence="8 10" id="KW-1133">Transmembrane helix</keyword>
<dbReference type="GO" id="GO:0043161">
    <property type="term" value="P:proteasome-mediated ubiquitin-dependent protein catabolic process"/>
    <property type="evidence" value="ECO:0007669"/>
    <property type="project" value="TreeGrafter"/>
</dbReference>
<dbReference type="GO" id="GO:0061630">
    <property type="term" value="F:ubiquitin protein ligase activity"/>
    <property type="evidence" value="ECO:0007669"/>
    <property type="project" value="UniProtKB-EC"/>
</dbReference>
<dbReference type="GO" id="GO:0036503">
    <property type="term" value="P:ERAD pathway"/>
    <property type="evidence" value="ECO:0007669"/>
    <property type="project" value="TreeGrafter"/>
</dbReference>
<dbReference type="PANTHER" id="PTHR22763">
    <property type="entry name" value="RING ZINC FINGER PROTEIN"/>
    <property type="match status" value="1"/>
</dbReference>
<dbReference type="Proteomes" id="UP000322899">
    <property type="component" value="Unassembled WGS sequence"/>
</dbReference>
<organism evidence="13 14">
    <name type="scientific">Cafeteria roenbergensis</name>
    <name type="common">Marine flagellate</name>
    <dbReference type="NCBI Taxonomy" id="33653"/>
    <lineage>
        <taxon>Eukaryota</taxon>
        <taxon>Sar</taxon>
        <taxon>Stramenopiles</taxon>
        <taxon>Bigyra</taxon>
        <taxon>Opalozoa</taxon>
        <taxon>Bicosoecida</taxon>
        <taxon>Cafeteriaceae</taxon>
        <taxon>Cafeteria</taxon>
    </lineage>
</organism>
<dbReference type="PANTHER" id="PTHR22763:SF184">
    <property type="entry name" value="E3 UBIQUITIN-PROTEIN LIGASE SYNOVIOLIN"/>
    <property type="match status" value="1"/>
</dbReference>
<gene>
    <name evidence="13" type="ORF">FNF27_03722</name>
    <name evidence="12" type="ORF">FNF31_01638</name>
</gene>
<dbReference type="GO" id="GO:0012505">
    <property type="term" value="C:endomembrane system"/>
    <property type="evidence" value="ECO:0007669"/>
    <property type="project" value="UniProtKB-SubCell"/>
</dbReference>
<reference evidence="14 15" key="1">
    <citation type="submission" date="2019-07" db="EMBL/GenBank/DDBJ databases">
        <title>Genomes of Cafeteria roenbergensis.</title>
        <authorList>
            <person name="Fischer M.G."/>
            <person name="Hackl T."/>
            <person name="Roman M."/>
        </authorList>
    </citation>
    <scope>NUCLEOTIDE SEQUENCE [LARGE SCALE GENOMIC DNA]</scope>
    <source>
        <strain evidence="12 15">Cflag</strain>
        <strain evidence="13 14">E4-10P</strain>
    </source>
</reference>
<dbReference type="EMBL" id="VLTO01000019">
    <property type="protein sequence ID" value="KAA0174826.1"/>
    <property type="molecule type" value="Genomic_DNA"/>
</dbReference>
<feature type="transmembrane region" description="Helical" evidence="10">
    <location>
        <begin position="170"/>
        <end position="189"/>
    </location>
</feature>
<evidence type="ECO:0000313" key="14">
    <source>
        <dbReference type="Proteomes" id="UP000322899"/>
    </source>
</evidence>
<keyword evidence="9 10" id="KW-0472">Membrane</keyword>
<evidence type="ECO:0000256" key="2">
    <source>
        <dbReference type="ARBA" id="ARBA00004906"/>
    </source>
</evidence>
<keyword evidence="4 10" id="KW-0812">Transmembrane</keyword>
<keyword evidence="3" id="KW-0808">Transferase</keyword>
<evidence type="ECO:0000256" key="5">
    <source>
        <dbReference type="ARBA" id="ARBA00022723"/>
    </source>
</evidence>
<keyword evidence="5" id="KW-0479">Metal-binding</keyword>
<accession>A0A5A8EAJ4</accession>
<feature type="transmembrane region" description="Helical" evidence="10">
    <location>
        <begin position="72"/>
        <end position="94"/>
    </location>
</feature>
<comment type="subcellular location">
    <subcellularLocation>
        <location evidence="1">Membrane</location>
    </subcellularLocation>
</comment>
<evidence type="ECO:0000259" key="11">
    <source>
        <dbReference type="Pfam" id="PF25563"/>
    </source>
</evidence>
<name>A0A5A8EAJ4_CAFRO</name>
<evidence type="ECO:0000256" key="1">
    <source>
        <dbReference type="ARBA" id="ARBA00004370"/>
    </source>
</evidence>
<feature type="transmembrane region" description="Helical" evidence="10">
    <location>
        <begin position="201"/>
        <end position="219"/>
    </location>
</feature>
<keyword evidence="6" id="KW-0863">Zinc-finger</keyword>
<evidence type="ECO:0000256" key="7">
    <source>
        <dbReference type="ARBA" id="ARBA00022833"/>
    </source>
</evidence>
<evidence type="ECO:0000256" key="8">
    <source>
        <dbReference type="ARBA" id="ARBA00022989"/>
    </source>
</evidence>
<evidence type="ECO:0000256" key="4">
    <source>
        <dbReference type="ARBA" id="ARBA00022692"/>
    </source>
</evidence>
<sequence length="330" mass="36730">MADEFIDLDAQAREERGPTLCQKIGGWLPSASFTAYVVLSALAATVAVYHAFDTRQYLYDALVYLSTSKVNLTIMANLFVAVVLSLVLAVTTLTVGTVEPDERERVWSAAQFAVVDLAFNLTVFREEVTVWMLLRLILLLAAKYFHELFDARMDNLERHGMAGPLRHVRFLAGLALFAVADVAAAASYAQTVADSEPSVAIMFAFEHASLALSACLVAYRYLLWSVEQRMAQEWRAKSTYFAWGSLAVNVLKLAINLVYLFVIYRAFGMPLIMVREVIRSGKAVVREFSAITAALRLRHLISQRFHVLSVEDVAAIEDKTSHPSQRQGSP</sequence>
<keyword evidence="7" id="KW-0862">Zinc</keyword>
<comment type="caution">
    <text evidence="13">The sequence shown here is derived from an EMBL/GenBank/DDBJ whole genome shotgun (WGS) entry which is preliminary data.</text>
</comment>
<dbReference type="GO" id="GO:0008270">
    <property type="term" value="F:zinc ion binding"/>
    <property type="evidence" value="ECO:0007669"/>
    <property type="project" value="UniProtKB-KW"/>
</dbReference>
<dbReference type="Pfam" id="PF25563">
    <property type="entry name" value="TPR_SYVN1_N"/>
    <property type="match status" value="1"/>
</dbReference>
<evidence type="ECO:0000256" key="6">
    <source>
        <dbReference type="ARBA" id="ARBA00022771"/>
    </source>
</evidence>
<protein>
    <recommendedName>
        <fullName evidence="11">E3 ubiquitin-protein ligase synoviolin-like TPR repeats domain-containing protein</fullName>
    </recommendedName>
</protein>
<feature type="transmembrane region" description="Helical" evidence="10">
    <location>
        <begin position="33"/>
        <end position="52"/>
    </location>
</feature>
<evidence type="ECO:0000256" key="10">
    <source>
        <dbReference type="SAM" id="Phobius"/>
    </source>
</evidence>
<evidence type="ECO:0000256" key="9">
    <source>
        <dbReference type="ARBA" id="ARBA00023136"/>
    </source>
</evidence>
<feature type="transmembrane region" description="Helical" evidence="10">
    <location>
        <begin position="130"/>
        <end position="149"/>
    </location>
</feature>
<feature type="domain" description="E3 ubiquitin-protein ligase synoviolin-like TPR repeats" evidence="11">
    <location>
        <begin position="33"/>
        <end position="292"/>
    </location>
</feature>
<evidence type="ECO:0000313" key="15">
    <source>
        <dbReference type="Proteomes" id="UP000325113"/>
    </source>
</evidence>
<dbReference type="AlphaFoldDB" id="A0A5A8EAJ4"/>
<dbReference type="EMBL" id="VLTM01000010">
    <property type="protein sequence ID" value="KAA0166025.1"/>
    <property type="molecule type" value="Genomic_DNA"/>
</dbReference>
<feature type="transmembrane region" description="Helical" evidence="10">
    <location>
        <begin position="240"/>
        <end position="264"/>
    </location>
</feature>
<dbReference type="InterPro" id="IPR050731">
    <property type="entry name" value="HRD1_E3_ubiq-ligases"/>
</dbReference>
<proteinExistence type="predicted"/>
<comment type="pathway">
    <text evidence="2">Protein modification; protein ubiquitination.</text>
</comment>
<evidence type="ECO:0000313" key="12">
    <source>
        <dbReference type="EMBL" id="KAA0166025.1"/>
    </source>
</evidence>
<evidence type="ECO:0000313" key="13">
    <source>
        <dbReference type="EMBL" id="KAA0174826.1"/>
    </source>
</evidence>
<evidence type="ECO:0000256" key="3">
    <source>
        <dbReference type="ARBA" id="ARBA00022679"/>
    </source>
</evidence>
<dbReference type="InterPro" id="IPR057992">
    <property type="entry name" value="TPR_SYVN1_N"/>
</dbReference>
<dbReference type="Proteomes" id="UP000325113">
    <property type="component" value="Unassembled WGS sequence"/>
</dbReference>
<dbReference type="OrthoDB" id="7759664at2759"/>